<evidence type="ECO:0000313" key="2">
    <source>
        <dbReference type="EMBL" id="CDJ59678.1"/>
    </source>
</evidence>
<dbReference type="GeneID" id="25339845"/>
<evidence type="ECO:0000256" key="1">
    <source>
        <dbReference type="SAM" id="MobiDB-lite"/>
    </source>
</evidence>
<dbReference type="AlphaFoldDB" id="U6M9F3"/>
<reference evidence="2" key="1">
    <citation type="submission" date="2013-10" db="EMBL/GenBank/DDBJ databases">
        <title>Genomic analysis of the causative agents of coccidiosis in chickens.</title>
        <authorList>
            <person name="Reid A.J."/>
            <person name="Blake D."/>
            <person name="Billington K."/>
            <person name="Browne H."/>
            <person name="Dunn M."/>
            <person name="Hung S."/>
            <person name="Kawahara F."/>
            <person name="Miranda-Saavedra D."/>
            <person name="Mourier T."/>
            <person name="Nagra H."/>
            <person name="Otto T.D."/>
            <person name="Rawlings N."/>
            <person name="Sanchez A."/>
            <person name="Sanders M."/>
            <person name="Subramaniam C."/>
            <person name="Tay Y."/>
            <person name="Dear P."/>
            <person name="Doerig C."/>
            <person name="Gruber A."/>
            <person name="Parkinson J."/>
            <person name="Shirley M."/>
            <person name="Wan K.L."/>
            <person name="Berriman M."/>
            <person name="Tomley F."/>
            <person name="Pain A."/>
        </authorList>
    </citation>
    <scope>NUCLEOTIDE SEQUENCE [LARGE SCALE GENOMIC DNA]</scope>
    <source>
        <strain evidence="2">Weybridge</strain>
    </source>
</reference>
<dbReference type="RefSeq" id="XP_013336325.1">
    <property type="nucleotide sequence ID" value="XM_013480871.1"/>
</dbReference>
<feature type="compositionally biased region" description="Low complexity" evidence="1">
    <location>
        <begin position="8"/>
        <end position="27"/>
    </location>
</feature>
<feature type="region of interest" description="Disordered" evidence="1">
    <location>
        <begin position="1"/>
        <end position="95"/>
    </location>
</feature>
<accession>U6M9F3</accession>
<reference evidence="2" key="2">
    <citation type="submission" date="2013-10" db="EMBL/GenBank/DDBJ databases">
        <authorList>
            <person name="Aslett M."/>
        </authorList>
    </citation>
    <scope>NUCLEOTIDE SEQUENCE [LARGE SCALE GENOMIC DNA]</scope>
    <source>
        <strain evidence="2">Weybridge</strain>
    </source>
</reference>
<dbReference type="VEuPathDB" id="ToxoDB:EMWEY_00058590"/>
<keyword evidence="3" id="KW-1185">Reference proteome</keyword>
<sequence>MTAVPTTSTNCLSNSSSSSSIVSMASRRSPKGSHSPHPVESPLPQESAHEQQPQQQQQQLHDDRQQQWQERSSGLGEPNVPSPSQQPAELGDAAAAASAVALRPFGAHQGTQQQLEVLQQAQGTAGIQGSAHVPGRPALVAKTSSLVQRKQQFYK</sequence>
<dbReference type="EMBL" id="HG720694">
    <property type="protein sequence ID" value="CDJ59678.1"/>
    <property type="molecule type" value="Genomic_DNA"/>
</dbReference>
<protein>
    <submittedName>
        <fullName evidence="2">Uncharacterized protein</fullName>
    </submittedName>
</protein>
<gene>
    <name evidence="2" type="ORF">EMWEY_00058590</name>
</gene>
<proteinExistence type="predicted"/>
<name>U6M9F3_EIMMA</name>
<evidence type="ECO:0000313" key="3">
    <source>
        <dbReference type="Proteomes" id="UP000030763"/>
    </source>
</evidence>
<dbReference type="Proteomes" id="UP000030763">
    <property type="component" value="Unassembled WGS sequence"/>
</dbReference>
<organism evidence="2 3">
    <name type="scientific">Eimeria maxima</name>
    <name type="common">Coccidian parasite</name>
    <dbReference type="NCBI Taxonomy" id="5804"/>
    <lineage>
        <taxon>Eukaryota</taxon>
        <taxon>Sar</taxon>
        <taxon>Alveolata</taxon>
        <taxon>Apicomplexa</taxon>
        <taxon>Conoidasida</taxon>
        <taxon>Coccidia</taxon>
        <taxon>Eucoccidiorida</taxon>
        <taxon>Eimeriorina</taxon>
        <taxon>Eimeriidae</taxon>
        <taxon>Eimeria</taxon>
    </lineage>
</organism>
<feature type="non-terminal residue" evidence="2">
    <location>
        <position position="155"/>
    </location>
</feature>